<organism evidence="3 4">
    <name type="scientific">Sphingomonas tabacisoli</name>
    <dbReference type="NCBI Taxonomy" id="2249466"/>
    <lineage>
        <taxon>Bacteria</taxon>
        <taxon>Pseudomonadati</taxon>
        <taxon>Pseudomonadota</taxon>
        <taxon>Alphaproteobacteria</taxon>
        <taxon>Sphingomonadales</taxon>
        <taxon>Sphingomonadaceae</taxon>
        <taxon>Sphingomonas</taxon>
    </lineage>
</organism>
<dbReference type="Pfam" id="PF13417">
    <property type="entry name" value="GST_N_3"/>
    <property type="match status" value="1"/>
</dbReference>
<dbReference type="PROSITE" id="PS50405">
    <property type="entry name" value="GST_CTER"/>
    <property type="match status" value="1"/>
</dbReference>
<dbReference type="InterPro" id="IPR004045">
    <property type="entry name" value="Glutathione_S-Trfase_N"/>
</dbReference>
<name>A0ABW4I3G9_9SPHN</name>
<gene>
    <name evidence="3" type="ORF">ACFSCW_11590</name>
</gene>
<protein>
    <submittedName>
        <fullName evidence="3">Glutathione S-transferase family protein</fullName>
    </submittedName>
</protein>
<sequence>MRLYMRPIAPNALKVMIFMAERGIAIETVDVGTLSEADYERVSPLKTVPSLETDDGLFVTESLTICQYLDEISDGPSLFGDRLNERTLVSMWERRAEQLLMQPAIEYGHHCQPMFTGALRQFPDWAKEHVQQCHKMLALMEARLAESRFLAADRFTMADVTAFLGVAGLIGWGAIELKPGPALGRWMGDVGARPSMAPLRALAQQFGLKSI</sequence>
<dbReference type="InterPro" id="IPR036282">
    <property type="entry name" value="Glutathione-S-Trfase_C_sf"/>
</dbReference>
<dbReference type="SUPFAM" id="SSF52833">
    <property type="entry name" value="Thioredoxin-like"/>
    <property type="match status" value="1"/>
</dbReference>
<dbReference type="RefSeq" id="WP_380889339.1">
    <property type="nucleotide sequence ID" value="NZ_JBHUDY010000001.1"/>
</dbReference>
<dbReference type="Pfam" id="PF13410">
    <property type="entry name" value="GST_C_2"/>
    <property type="match status" value="1"/>
</dbReference>
<dbReference type="InterPro" id="IPR040079">
    <property type="entry name" value="Glutathione_S-Trfase"/>
</dbReference>
<feature type="domain" description="GST N-terminal" evidence="1">
    <location>
        <begin position="1"/>
        <end position="77"/>
    </location>
</feature>
<dbReference type="PANTHER" id="PTHR44051:SF8">
    <property type="entry name" value="GLUTATHIONE S-TRANSFERASE GSTA"/>
    <property type="match status" value="1"/>
</dbReference>
<dbReference type="Gene3D" id="1.20.1050.10">
    <property type="match status" value="1"/>
</dbReference>
<evidence type="ECO:0000313" key="3">
    <source>
        <dbReference type="EMBL" id="MFD1612443.1"/>
    </source>
</evidence>
<comment type="caution">
    <text evidence="3">The sequence shown here is derived from an EMBL/GenBank/DDBJ whole genome shotgun (WGS) entry which is preliminary data.</text>
</comment>
<keyword evidence="4" id="KW-1185">Reference proteome</keyword>
<reference evidence="4" key="1">
    <citation type="journal article" date="2019" name="Int. J. Syst. Evol. Microbiol.">
        <title>The Global Catalogue of Microorganisms (GCM) 10K type strain sequencing project: providing services to taxonomists for standard genome sequencing and annotation.</title>
        <authorList>
            <consortium name="The Broad Institute Genomics Platform"/>
            <consortium name="The Broad Institute Genome Sequencing Center for Infectious Disease"/>
            <person name="Wu L."/>
            <person name="Ma J."/>
        </authorList>
    </citation>
    <scope>NUCLEOTIDE SEQUENCE [LARGE SCALE GENOMIC DNA]</scope>
    <source>
        <strain evidence="4">CGMCC 1.16275</strain>
    </source>
</reference>
<dbReference type="PANTHER" id="PTHR44051">
    <property type="entry name" value="GLUTATHIONE S-TRANSFERASE-RELATED"/>
    <property type="match status" value="1"/>
</dbReference>
<dbReference type="PROSITE" id="PS50404">
    <property type="entry name" value="GST_NTER"/>
    <property type="match status" value="1"/>
</dbReference>
<dbReference type="InterPro" id="IPR010987">
    <property type="entry name" value="Glutathione-S-Trfase_C-like"/>
</dbReference>
<dbReference type="Proteomes" id="UP001597115">
    <property type="component" value="Unassembled WGS sequence"/>
</dbReference>
<dbReference type="InterPro" id="IPR036249">
    <property type="entry name" value="Thioredoxin-like_sf"/>
</dbReference>
<evidence type="ECO:0000259" key="2">
    <source>
        <dbReference type="PROSITE" id="PS50405"/>
    </source>
</evidence>
<dbReference type="EMBL" id="JBHUDY010000001">
    <property type="protein sequence ID" value="MFD1612443.1"/>
    <property type="molecule type" value="Genomic_DNA"/>
</dbReference>
<dbReference type="SUPFAM" id="SSF47616">
    <property type="entry name" value="GST C-terminal domain-like"/>
    <property type="match status" value="1"/>
</dbReference>
<accession>A0ABW4I3G9</accession>
<proteinExistence type="predicted"/>
<dbReference type="SFLD" id="SFLDS00019">
    <property type="entry name" value="Glutathione_Transferase_(cytos"/>
    <property type="match status" value="1"/>
</dbReference>
<evidence type="ECO:0000259" key="1">
    <source>
        <dbReference type="PROSITE" id="PS50404"/>
    </source>
</evidence>
<dbReference type="SFLD" id="SFLDG00358">
    <property type="entry name" value="Main_(cytGST)"/>
    <property type="match status" value="1"/>
</dbReference>
<feature type="domain" description="GST C-terminal" evidence="2">
    <location>
        <begin position="82"/>
        <end position="211"/>
    </location>
</feature>
<dbReference type="Gene3D" id="3.40.30.10">
    <property type="entry name" value="Glutaredoxin"/>
    <property type="match status" value="1"/>
</dbReference>
<evidence type="ECO:0000313" key="4">
    <source>
        <dbReference type="Proteomes" id="UP001597115"/>
    </source>
</evidence>